<name>A0A852VUU2_PSEA5</name>
<feature type="binding site" evidence="6">
    <location>
        <position position="90"/>
    </location>
    <ligand>
        <name>Mg(2+)</name>
        <dbReference type="ChEBI" id="CHEBI:18420"/>
    </ligand>
</feature>
<dbReference type="GO" id="GO:0046872">
    <property type="term" value="F:metal ion binding"/>
    <property type="evidence" value="ECO:0007669"/>
    <property type="project" value="UniProtKB-KW"/>
</dbReference>
<dbReference type="EMBL" id="JACCCZ010000001">
    <property type="protein sequence ID" value="NYF99778.1"/>
    <property type="molecule type" value="Genomic_DNA"/>
</dbReference>
<dbReference type="PANTHER" id="PTHR43758:SF8">
    <property type="entry name" value="8-OXO-DGTP DIPHOSPHATASE YTKD-RELATED"/>
    <property type="match status" value="1"/>
</dbReference>
<dbReference type="PROSITE" id="PS51462">
    <property type="entry name" value="NUDIX"/>
    <property type="match status" value="1"/>
</dbReference>
<comment type="cofactor">
    <cofactor evidence="1">
        <name>Mg(2+)</name>
        <dbReference type="ChEBI" id="CHEBI:18420"/>
    </cofactor>
</comment>
<feature type="domain" description="Nudix hydrolase" evidence="7">
    <location>
        <begin position="32"/>
        <end position="174"/>
    </location>
</feature>
<dbReference type="Gene3D" id="3.90.79.10">
    <property type="entry name" value="Nucleoside Triphosphate Pyrophosphohydrolase"/>
    <property type="match status" value="1"/>
</dbReference>
<dbReference type="PROSITE" id="PS00893">
    <property type="entry name" value="NUDIX_BOX"/>
    <property type="match status" value="1"/>
</dbReference>
<feature type="binding site" evidence="6">
    <location>
        <position position="86"/>
    </location>
    <ligand>
        <name>Mg(2+)</name>
        <dbReference type="ChEBI" id="CHEBI:18420"/>
    </ligand>
</feature>
<dbReference type="PIRSF" id="PIRSF017340">
    <property type="entry name" value="Nudix_hydro"/>
    <property type="match status" value="1"/>
</dbReference>
<organism evidence="8 9">
    <name type="scientific">Pseudonocardia alni</name>
    <name type="common">Amycolata alni</name>
    <dbReference type="NCBI Taxonomy" id="33907"/>
    <lineage>
        <taxon>Bacteria</taxon>
        <taxon>Bacillati</taxon>
        <taxon>Actinomycetota</taxon>
        <taxon>Actinomycetes</taxon>
        <taxon>Pseudonocardiales</taxon>
        <taxon>Pseudonocardiaceae</taxon>
        <taxon>Pseudonocardia</taxon>
    </lineage>
</organism>
<evidence type="ECO:0000313" key="8">
    <source>
        <dbReference type="EMBL" id="NYF99778.1"/>
    </source>
</evidence>
<evidence type="ECO:0000313" key="9">
    <source>
        <dbReference type="Proteomes" id="UP000549695"/>
    </source>
</evidence>
<keyword evidence="5 6" id="KW-0460">Magnesium</keyword>
<dbReference type="GO" id="GO:0016818">
    <property type="term" value="F:hydrolase activity, acting on acid anhydrides, in phosphorus-containing anhydrides"/>
    <property type="evidence" value="ECO:0007669"/>
    <property type="project" value="TreeGrafter"/>
</dbReference>
<evidence type="ECO:0000256" key="2">
    <source>
        <dbReference type="ARBA" id="ARBA00005582"/>
    </source>
</evidence>
<comment type="caution">
    <text evidence="8">The sequence shown here is derived from an EMBL/GenBank/DDBJ whole genome shotgun (WGS) entry which is preliminary data.</text>
</comment>
<gene>
    <name evidence="8" type="ORF">HDA37_000064</name>
</gene>
<accession>A0A852VUU2</accession>
<keyword evidence="4" id="KW-0378">Hydrolase</keyword>
<dbReference type="Pfam" id="PF00293">
    <property type="entry name" value="NUDIX"/>
    <property type="match status" value="1"/>
</dbReference>
<dbReference type="InterPro" id="IPR020084">
    <property type="entry name" value="NUDIX_hydrolase_CS"/>
</dbReference>
<dbReference type="Proteomes" id="UP000549695">
    <property type="component" value="Unassembled WGS sequence"/>
</dbReference>
<dbReference type="InterPro" id="IPR000086">
    <property type="entry name" value="NUDIX_hydrolase_dom"/>
</dbReference>
<reference evidence="8 9" key="1">
    <citation type="submission" date="2020-07" db="EMBL/GenBank/DDBJ databases">
        <title>Sequencing the genomes of 1000 actinobacteria strains.</title>
        <authorList>
            <person name="Klenk H.-P."/>
        </authorList>
    </citation>
    <scope>NUCLEOTIDE SEQUENCE [LARGE SCALE GENOMIC DNA]</scope>
    <source>
        <strain evidence="8 9">DSM 44749</strain>
    </source>
</reference>
<evidence type="ECO:0000256" key="3">
    <source>
        <dbReference type="ARBA" id="ARBA00022723"/>
    </source>
</evidence>
<evidence type="ECO:0000256" key="6">
    <source>
        <dbReference type="PIRSR" id="PIRSR017340-1"/>
    </source>
</evidence>
<evidence type="ECO:0000256" key="4">
    <source>
        <dbReference type="ARBA" id="ARBA00022801"/>
    </source>
</evidence>
<evidence type="ECO:0000256" key="5">
    <source>
        <dbReference type="ARBA" id="ARBA00022842"/>
    </source>
</evidence>
<comment type="similarity">
    <text evidence="2">Belongs to the Nudix hydrolase family.</text>
</comment>
<sequence length="185" mass="19630">MTDPARERLTVFDAGGAPTGVAERGEVYARSLWHATTAVLLRSADGTRVYVHRRTDTKLVMAGMWDCLAGGVLDEGETPDACAARELGEELGVTGVPLEKLAVVAFDAAALGVDTGPGTGPDGLRAHVHVYRAFSDGPVTHQPSEVAEGGWWTLDELAARIGAPDRAWVPDGLYVTRLLLADLVR</sequence>
<evidence type="ECO:0000256" key="1">
    <source>
        <dbReference type="ARBA" id="ARBA00001946"/>
    </source>
</evidence>
<dbReference type="PANTHER" id="PTHR43758">
    <property type="entry name" value="7,8-DIHYDRO-8-OXOGUANINE TRIPHOSPHATASE"/>
    <property type="match status" value="1"/>
</dbReference>
<dbReference type="GeneID" id="98049910"/>
<dbReference type="InterPro" id="IPR024195">
    <property type="entry name" value="NUDIX_hydrolase_YfcD_pred"/>
</dbReference>
<proteinExistence type="inferred from homology"/>
<protein>
    <submittedName>
        <fullName evidence="8">8-oxo-dGTP pyrophosphatase MutT (NUDIX family)</fullName>
    </submittedName>
</protein>
<dbReference type="SUPFAM" id="SSF55811">
    <property type="entry name" value="Nudix"/>
    <property type="match status" value="1"/>
</dbReference>
<keyword evidence="9" id="KW-1185">Reference proteome</keyword>
<evidence type="ECO:0000259" key="7">
    <source>
        <dbReference type="PROSITE" id="PS51462"/>
    </source>
</evidence>
<dbReference type="AlphaFoldDB" id="A0A852VUU2"/>
<dbReference type="InterPro" id="IPR015797">
    <property type="entry name" value="NUDIX_hydrolase-like_dom_sf"/>
</dbReference>
<keyword evidence="3 6" id="KW-0479">Metal-binding</keyword>
<dbReference type="RefSeq" id="WP_208823751.1">
    <property type="nucleotide sequence ID" value="NZ_BAAAJZ010000011.1"/>
</dbReference>